<evidence type="ECO:0000313" key="15">
    <source>
        <dbReference type="Proteomes" id="UP000269721"/>
    </source>
</evidence>
<organism evidence="14 15">
    <name type="scientific">Blyttiomyces helicus</name>
    <dbReference type="NCBI Taxonomy" id="388810"/>
    <lineage>
        <taxon>Eukaryota</taxon>
        <taxon>Fungi</taxon>
        <taxon>Fungi incertae sedis</taxon>
        <taxon>Chytridiomycota</taxon>
        <taxon>Chytridiomycota incertae sedis</taxon>
        <taxon>Chytridiomycetes</taxon>
        <taxon>Chytridiomycetes incertae sedis</taxon>
        <taxon>Blyttiomyces</taxon>
    </lineage>
</organism>
<evidence type="ECO:0000256" key="8">
    <source>
        <dbReference type="ARBA" id="ARBA00023027"/>
    </source>
</evidence>
<dbReference type="GO" id="GO:0005737">
    <property type="term" value="C:cytoplasm"/>
    <property type="evidence" value="ECO:0007669"/>
    <property type="project" value="TreeGrafter"/>
</dbReference>
<protein>
    <recommendedName>
        <fullName evidence="5">Saccharopine dehydrogenase [NAD(+), L-lysine-forming]</fullName>
        <ecNumber evidence="4">1.5.1.7</ecNumber>
    </recommendedName>
    <alternativeName>
        <fullName evidence="11">Lysine--2-oxoglutarate reductase</fullName>
    </alternativeName>
</protein>
<comment type="similarity">
    <text evidence="2">Belongs to the AlaDH/PNT family.</text>
</comment>
<evidence type="ECO:0000259" key="13">
    <source>
        <dbReference type="SMART" id="SM01002"/>
    </source>
</evidence>
<comment type="pathway">
    <text evidence="1">Amino-acid biosynthesis; L-lysine biosynthesis via AAA pathway; L-lysine from L-alpha-aminoadipate (fungal route): step 3/3.</text>
</comment>
<keyword evidence="6" id="KW-0028">Amino-acid biosynthesis</keyword>
<dbReference type="Proteomes" id="UP000269721">
    <property type="component" value="Unassembled WGS sequence"/>
</dbReference>
<dbReference type="OrthoDB" id="265306at2759"/>
<dbReference type="GO" id="GO:0004754">
    <property type="term" value="F:saccharopine dehydrogenase (NAD+, L-lysine-forming) activity"/>
    <property type="evidence" value="ECO:0007669"/>
    <property type="project" value="UniProtKB-EC"/>
</dbReference>
<dbReference type="Gene3D" id="3.40.50.720">
    <property type="entry name" value="NAD(P)-binding Rossmann-like Domain"/>
    <property type="match status" value="1"/>
</dbReference>
<keyword evidence="15" id="KW-1185">Reference proteome</keyword>
<evidence type="ECO:0000256" key="1">
    <source>
        <dbReference type="ARBA" id="ARBA00004884"/>
    </source>
</evidence>
<evidence type="ECO:0000256" key="12">
    <source>
        <dbReference type="ARBA" id="ARBA00047860"/>
    </source>
</evidence>
<evidence type="ECO:0000256" key="7">
    <source>
        <dbReference type="ARBA" id="ARBA00023002"/>
    </source>
</evidence>
<evidence type="ECO:0000256" key="11">
    <source>
        <dbReference type="ARBA" id="ARBA00033228"/>
    </source>
</evidence>
<dbReference type="GO" id="GO:0019878">
    <property type="term" value="P:lysine biosynthetic process via aminoadipic acid"/>
    <property type="evidence" value="ECO:0007669"/>
    <property type="project" value="TreeGrafter"/>
</dbReference>
<gene>
    <name evidence="14" type="ORF">BDK51DRAFT_5765</name>
</gene>
<keyword evidence="7" id="KW-0560">Oxidoreductase</keyword>
<name>A0A4P9WCF2_9FUNG</name>
<dbReference type="InterPro" id="IPR051168">
    <property type="entry name" value="AASS"/>
</dbReference>
<proteinExistence type="inferred from homology"/>
<keyword evidence="9" id="KW-0457">Lysine biosynthesis</keyword>
<evidence type="ECO:0000313" key="14">
    <source>
        <dbReference type="EMBL" id="RKO88036.1"/>
    </source>
</evidence>
<evidence type="ECO:0000256" key="6">
    <source>
        <dbReference type="ARBA" id="ARBA00022605"/>
    </source>
</evidence>
<evidence type="ECO:0000256" key="2">
    <source>
        <dbReference type="ARBA" id="ARBA00005689"/>
    </source>
</evidence>
<feature type="non-terminal residue" evidence="14">
    <location>
        <position position="1"/>
    </location>
</feature>
<dbReference type="PANTHER" id="PTHR11133:SF23">
    <property type="entry name" value="SACCHAROPINE DEHYDROGENASE [NAD(+), L-LYSINE-FORMING]"/>
    <property type="match status" value="1"/>
</dbReference>
<dbReference type="EC" id="1.5.1.7" evidence="4"/>
<feature type="non-terminal residue" evidence="14">
    <location>
        <position position="159"/>
    </location>
</feature>
<sequence>GRRVAAFGYYAGFAGAAIGIDVWSHRQIAGPDAPYPSISPFNNETELIAHIKNRLDQAVSKAGRLPEVMVMGALGRCGNGAADFALRVGIPDEKIVKWDLAETAAGGPFPEILRHDIFVNCIYLSTPIPAFLTTSMLADSPRSLTVLVDVSCDTTNRTN</sequence>
<evidence type="ECO:0000256" key="5">
    <source>
        <dbReference type="ARBA" id="ARBA00021221"/>
    </source>
</evidence>
<dbReference type="PANTHER" id="PTHR11133">
    <property type="entry name" value="SACCHAROPINE DEHYDROGENASE"/>
    <property type="match status" value="1"/>
</dbReference>
<dbReference type="FunFam" id="3.40.50.720:FF:000217">
    <property type="entry name" value="Saccharopine dehydrogenase [NAD(+), L-lysine-forming]"/>
    <property type="match status" value="1"/>
</dbReference>
<keyword evidence="10" id="KW-1015">Disulfide bond</keyword>
<dbReference type="InterPro" id="IPR007698">
    <property type="entry name" value="AlaDH/PNT_NAD(H)-bd"/>
</dbReference>
<evidence type="ECO:0000256" key="4">
    <source>
        <dbReference type="ARBA" id="ARBA00012847"/>
    </source>
</evidence>
<keyword evidence="8" id="KW-0520">NAD</keyword>
<comment type="catalytic activity">
    <reaction evidence="12">
        <text>L-saccharopine + NAD(+) + H2O = L-lysine + 2-oxoglutarate + NADH + H(+)</text>
        <dbReference type="Rhea" id="RHEA:12440"/>
        <dbReference type="ChEBI" id="CHEBI:15377"/>
        <dbReference type="ChEBI" id="CHEBI:15378"/>
        <dbReference type="ChEBI" id="CHEBI:16810"/>
        <dbReference type="ChEBI" id="CHEBI:32551"/>
        <dbReference type="ChEBI" id="CHEBI:57540"/>
        <dbReference type="ChEBI" id="CHEBI:57945"/>
        <dbReference type="ChEBI" id="CHEBI:57951"/>
        <dbReference type="EC" id="1.5.1.7"/>
    </reaction>
</comment>
<comment type="subunit">
    <text evidence="3">Monomer.</text>
</comment>
<evidence type="ECO:0000256" key="9">
    <source>
        <dbReference type="ARBA" id="ARBA00023154"/>
    </source>
</evidence>
<accession>A0A4P9WCF2</accession>
<feature type="domain" description="Alanine dehydrogenase/pyridine nucleotide transhydrogenase NAD(H)-binding" evidence="13">
    <location>
        <begin position="47"/>
        <end position="159"/>
    </location>
</feature>
<reference evidence="15" key="1">
    <citation type="journal article" date="2018" name="Nat. Microbiol.">
        <title>Leveraging single-cell genomics to expand the fungal tree of life.</title>
        <authorList>
            <person name="Ahrendt S.R."/>
            <person name="Quandt C.A."/>
            <person name="Ciobanu D."/>
            <person name="Clum A."/>
            <person name="Salamov A."/>
            <person name="Andreopoulos B."/>
            <person name="Cheng J.F."/>
            <person name="Woyke T."/>
            <person name="Pelin A."/>
            <person name="Henrissat B."/>
            <person name="Reynolds N.K."/>
            <person name="Benny G.L."/>
            <person name="Smith M.E."/>
            <person name="James T.Y."/>
            <person name="Grigoriev I.V."/>
        </authorList>
    </citation>
    <scope>NUCLEOTIDE SEQUENCE [LARGE SCALE GENOMIC DNA]</scope>
</reference>
<dbReference type="EMBL" id="KZ996983">
    <property type="protein sequence ID" value="RKO88036.1"/>
    <property type="molecule type" value="Genomic_DNA"/>
</dbReference>
<dbReference type="AlphaFoldDB" id="A0A4P9WCF2"/>
<evidence type="ECO:0000256" key="10">
    <source>
        <dbReference type="ARBA" id="ARBA00023157"/>
    </source>
</evidence>
<dbReference type="SMART" id="SM01002">
    <property type="entry name" value="AlaDh_PNT_C"/>
    <property type="match status" value="1"/>
</dbReference>
<evidence type="ECO:0000256" key="3">
    <source>
        <dbReference type="ARBA" id="ARBA00011245"/>
    </source>
</evidence>